<evidence type="ECO:0000313" key="3">
    <source>
        <dbReference type="Proteomes" id="UP000572754"/>
    </source>
</evidence>
<sequence length="117" mass="12684">MHIGPSEALDNDQDVIDLMVADITGLTAYTGLVDRRQLVPASIWRLSVAIPAGSFLQVSPYPPGSRVVELIPALVVPQYQPTGVTIRGTPATRGQDGVTKIPELPDETRMLIHRDDD</sequence>
<keyword evidence="3" id="KW-1185">Reference proteome</keyword>
<accession>A0A8H5XBJ6</accession>
<feature type="region of interest" description="Disordered" evidence="1">
    <location>
        <begin position="86"/>
        <end position="106"/>
    </location>
</feature>
<reference evidence="2 3" key="2">
    <citation type="submission" date="2020-05" db="EMBL/GenBank/DDBJ databases">
        <title>Identification and distribution of gene clusters putatively required for synthesis of sphingolipid metabolism inhibitors in phylogenetically diverse species of the filamentous fungus Fusarium.</title>
        <authorList>
            <person name="Kim H.-S."/>
            <person name="Busman M."/>
            <person name="Brown D.W."/>
            <person name="Divon H."/>
            <person name="Uhlig S."/>
            <person name="Proctor R.H."/>
        </authorList>
    </citation>
    <scope>NUCLEOTIDE SEQUENCE [LARGE SCALE GENOMIC DNA]</scope>
    <source>
        <strain evidence="2 3">NRRL 25331</strain>
    </source>
</reference>
<proteinExistence type="predicted"/>
<organism evidence="2 3">
    <name type="scientific">Fusarium circinatum</name>
    <name type="common">Pitch canker fungus</name>
    <name type="synonym">Gibberella circinata</name>
    <dbReference type="NCBI Taxonomy" id="48490"/>
    <lineage>
        <taxon>Eukaryota</taxon>
        <taxon>Fungi</taxon>
        <taxon>Dikarya</taxon>
        <taxon>Ascomycota</taxon>
        <taxon>Pezizomycotina</taxon>
        <taxon>Sordariomycetes</taxon>
        <taxon>Hypocreomycetidae</taxon>
        <taxon>Hypocreales</taxon>
        <taxon>Nectriaceae</taxon>
        <taxon>Fusarium</taxon>
        <taxon>Fusarium fujikuroi species complex</taxon>
    </lineage>
</organism>
<dbReference type="AlphaFoldDB" id="A0A8H5XBJ6"/>
<dbReference type="Proteomes" id="UP000572754">
    <property type="component" value="Unassembled WGS sequence"/>
</dbReference>
<dbReference type="EMBL" id="JAAQPE010000057">
    <property type="protein sequence ID" value="KAF5688729.1"/>
    <property type="molecule type" value="Genomic_DNA"/>
</dbReference>
<evidence type="ECO:0000313" key="2">
    <source>
        <dbReference type="EMBL" id="KAF5688729.1"/>
    </source>
</evidence>
<comment type="caution">
    <text evidence="2">The sequence shown here is derived from an EMBL/GenBank/DDBJ whole genome shotgun (WGS) entry which is preliminary data.</text>
</comment>
<name>A0A8H5XBJ6_FUSCI</name>
<protein>
    <submittedName>
        <fullName evidence="2">Uncharacterized protein</fullName>
    </submittedName>
</protein>
<evidence type="ECO:0000256" key="1">
    <source>
        <dbReference type="SAM" id="MobiDB-lite"/>
    </source>
</evidence>
<reference evidence="3" key="1">
    <citation type="journal article" date="2020" name="BMC Genomics">
        <title>Correction to: Identification and distribution of gene clusters required for synthesis of sphingolipid metabolism inhibitors in diverse species of the filamentous fungus Fusarium.</title>
        <authorList>
            <person name="Kim H.S."/>
            <person name="Lohmar J.M."/>
            <person name="Busman M."/>
            <person name="Brown D.W."/>
            <person name="Naumann T.A."/>
            <person name="Divon H.H."/>
            <person name="Lysoe E."/>
            <person name="Uhlig S."/>
            <person name="Proctor R.H."/>
        </authorList>
    </citation>
    <scope>NUCLEOTIDE SEQUENCE [LARGE SCALE GENOMIC DNA]</scope>
    <source>
        <strain evidence="3">NRRL 25331</strain>
    </source>
</reference>
<gene>
    <name evidence="2" type="ORF">FCIRC_1739</name>
</gene>